<keyword evidence="4" id="KW-1185">Reference proteome</keyword>
<keyword evidence="2" id="KW-0812">Transmembrane</keyword>
<evidence type="ECO:0000313" key="3">
    <source>
        <dbReference type="EMBL" id="KAF7351531.1"/>
    </source>
</evidence>
<evidence type="ECO:0000256" key="2">
    <source>
        <dbReference type="SAM" id="Phobius"/>
    </source>
</evidence>
<dbReference type="AlphaFoldDB" id="A0A8H6Y3Z2"/>
<accession>A0A8H6Y3Z2</accession>
<gene>
    <name evidence="3" type="ORF">MSAN_01585500</name>
</gene>
<evidence type="ECO:0000313" key="4">
    <source>
        <dbReference type="Proteomes" id="UP000623467"/>
    </source>
</evidence>
<organism evidence="3 4">
    <name type="scientific">Mycena sanguinolenta</name>
    <dbReference type="NCBI Taxonomy" id="230812"/>
    <lineage>
        <taxon>Eukaryota</taxon>
        <taxon>Fungi</taxon>
        <taxon>Dikarya</taxon>
        <taxon>Basidiomycota</taxon>
        <taxon>Agaricomycotina</taxon>
        <taxon>Agaricomycetes</taxon>
        <taxon>Agaricomycetidae</taxon>
        <taxon>Agaricales</taxon>
        <taxon>Marasmiineae</taxon>
        <taxon>Mycenaceae</taxon>
        <taxon>Mycena</taxon>
    </lineage>
</organism>
<comment type="caution">
    <text evidence="3">The sequence shown here is derived from an EMBL/GenBank/DDBJ whole genome shotgun (WGS) entry which is preliminary data.</text>
</comment>
<keyword evidence="2" id="KW-0472">Membrane</keyword>
<evidence type="ECO:0000256" key="1">
    <source>
        <dbReference type="SAM" id="MobiDB-lite"/>
    </source>
</evidence>
<reference evidence="3" key="1">
    <citation type="submission" date="2020-05" db="EMBL/GenBank/DDBJ databases">
        <title>Mycena genomes resolve the evolution of fungal bioluminescence.</title>
        <authorList>
            <person name="Tsai I.J."/>
        </authorList>
    </citation>
    <scope>NUCLEOTIDE SEQUENCE</scope>
    <source>
        <strain evidence="3">160909Yilan</strain>
    </source>
</reference>
<name>A0A8H6Y3Z2_9AGAR</name>
<dbReference type="OrthoDB" id="3036954at2759"/>
<proteinExistence type="predicted"/>
<sequence>MITAAPVARSVDIPPTLSTGVSATHIITQSHSHRPDPTHLLHSQKQAKAPVGLIVGVALAVIAALFGLFFVRYLFVRRKKRRDPFAWKGTGKTVGATAGAVAAGAESTAPDAPIQTSKEI</sequence>
<dbReference type="EMBL" id="JACAZH010000013">
    <property type="protein sequence ID" value="KAF7351531.1"/>
    <property type="molecule type" value="Genomic_DNA"/>
</dbReference>
<feature type="region of interest" description="Disordered" evidence="1">
    <location>
        <begin position="100"/>
        <end position="120"/>
    </location>
</feature>
<feature type="transmembrane region" description="Helical" evidence="2">
    <location>
        <begin position="51"/>
        <end position="75"/>
    </location>
</feature>
<keyword evidence="2" id="KW-1133">Transmembrane helix</keyword>
<dbReference type="Proteomes" id="UP000623467">
    <property type="component" value="Unassembled WGS sequence"/>
</dbReference>
<protein>
    <submittedName>
        <fullName evidence="3">Uncharacterized protein</fullName>
    </submittedName>
</protein>